<dbReference type="PANTHER" id="PTHR13255">
    <property type="entry name" value="ATAXIN-10"/>
    <property type="match status" value="1"/>
</dbReference>
<comment type="function">
    <text evidence="6">May play a role in the regulation of cytokinesis. May play a role in signaling by stimulating protein glycosylation. Induces neuritogenesis by activating the Ras-MAP kinase pathway and is necessary for the survival of cerebellar neurons. Does not appear to play a major role in ciliogenesis.</text>
</comment>
<dbReference type="AlphaFoldDB" id="A0A7J8JB91"/>
<sequence>MRVLCVLWASIRMRNALSWFLIITDHFLKSPELVKAMYAKMSNQERVTLLDIIIAKVMADEPLTREEVPVYLSHAELFASTFVDQCRLVLKLTSEQYTDDEEALATIRLLDVLCEMSVHDDLLGYLQAYPGLLDRGVDLLRLIHVTGTDATNIFSACSYIKADSNVANMAEGFKSHLIRLIGNLCYKNRINQDKVNEMDAIHLILDNCRPDDRNPFMTQWVVYAIRNLTEDNSQNQDLIASMEEQGLVDASLLKKMGFEVEKRGGRLVLKSVRDAPPP</sequence>
<feature type="signal peptide" evidence="7">
    <location>
        <begin position="1"/>
        <end position="18"/>
    </location>
</feature>
<evidence type="ECO:0000256" key="3">
    <source>
        <dbReference type="ARBA" id="ARBA00018804"/>
    </source>
</evidence>
<dbReference type="EMBL" id="JACASE010000002">
    <property type="protein sequence ID" value="KAF6493710.1"/>
    <property type="molecule type" value="Genomic_DNA"/>
</dbReference>
<dbReference type="Pfam" id="PF09759">
    <property type="entry name" value="Atx10homo_assoc"/>
    <property type="match status" value="1"/>
</dbReference>
<comment type="similarity">
    <text evidence="2">Belongs to the ataxin-10 family.</text>
</comment>
<evidence type="ECO:0000313" key="10">
    <source>
        <dbReference type="Proteomes" id="UP000593571"/>
    </source>
</evidence>
<evidence type="ECO:0000256" key="1">
    <source>
        <dbReference type="ARBA" id="ARBA00004214"/>
    </source>
</evidence>
<comment type="subcellular location">
    <subcellularLocation>
        <location evidence="1">Midbody</location>
    </subcellularLocation>
</comment>
<accession>A0A7J8JB91</accession>
<organism evidence="9 10">
    <name type="scientific">Rousettus aegyptiacus</name>
    <name type="common">Egyptian fruit bat</name>
    <name type="synonym">Pteropus aegyptiacus</name>
    <dbReference type="NCBI Taxonomy" id="9407"/>
    <lineage>
        <taxon>Eukaryota</taxon>
        <taxon>Metazoa</taxon>
        <taxon>Chordata</taxon>
        <taxon>Craniata</taxon>
        <taxon>Vertebrata</taxon>
        <taxon>Euteleostomi</taxon>
        <taxon>Mammalia</taxon>
        <taxon>Eutheria</taxon>
        <taxon>Laurasiatheria</taxon>
        <taxon>Chiroptera</taxon>
        <taxon>Yinpterochiroptera</taxon>
        <taxon>Pteropodoidea</taxon>
        <taxon>Pteropodidae</taxon>
        <taxon>Rousettinae</taxon>
        <taxon>Rousettus</taxon>
    </lineage>
</organism>
<dbReference type="PANTHER" id="PTHR13255:SF0">
    <property type="entry name" value="ATAXIN-10"/>
    <property type="match status" value="1"/>
</dbReference>
<protein>
    <recommendedName>
        <fullName evidence="3">Ataxin-10</fullName>
    </recommendedName>
</protein>
<keyword evidence="4" id="KW-0132">Cell division</keyword>
<feature type="chain" id="PRO_5029879487" description="Ataxin-10" evidence="7">
    <location>
        <begin position="19"/>
        <end position="278"/>
    </location>
</feature>
<name>A0A7J8JB91_ROUAE</name>
<feature type="domain" description="Ataxin-10" evidence="8">
    <location>
        <begin position="173"/>
        <end position="269"/>
    </location>
</feature>
<evidence type="ECO:0000256" key="5">
    <source>
        <dbReference type="ARBA" id="ARBA00023306"/>
    </source>
</evidence>
<dbReference type="Gene3D" id="1.25.10.10">
    <property type="entry name" value="Leucine-rich Repeat Variant"/>
    <property type="match status" value="1"/>
</dbReference>
<keyword evidence="10" id="KW-1185">Reference proteome</keyword>
<evidence type="ECO:0000256" key="2">
    <source>
        <dbReference type="ARBA" id="ARBA00008384"/>
    </source>
</evidence>
<dbReference type="InterPro" id="IPR011989">
    <property type="entry name" value="ARM-like"/>
</dbReference>
<dbReference type="GO" id="GO:0005829">
    <property type="term" value="C:cytosol"/>
    <property type="evidence" value="ECO:0007669"/>
    <property type="project" value="TreeGrafter"/>
</dbReference>
<evidence type="ECO:0000313" key="9">
    <source>
        <dbReference type="EMBL" id="KAF6493710.1"/>
    </source>
</evidence>
<reference evidence="9 10" key="1">
    <citation type="journal article" date="2020" name="Nature">
        <title>Six reference-quality genomes reveal evolution of bat adaptations.</title>
        <authorList>
            <person name="Jebb D."/>
            <person name="Huang Z."/>
            <person name="Pippel M."/>
            <person name="Hughes G.M."/>
            <person name="Lavrichenko K."/>
            <person name="Devanna P."/>
            <person name="Winkler S."/>
            <person name="Jermiin L.S."/>
            <person name="Skirmuntt E.C."/>
            <person name="Katzourakis A."/>
            <person name="Burkitt-Gray L."/>
            <person name="Ray D.A."/>
            <person name="Sullivan K.A.M."/>
            <person name="Roscito J.G."/>
            <person name="Kirilenko B.M."/>
            <person name="Davalos L.M."/>
            <person name="Corthals A.P."/>
            <person name="Power M.L."/>
            <person name="Jones G."/>
            <person name="Ransome R.D."/>
            <person name="Dechmann D.K.N."/>
            <person name="Locatelli A.G."/>
            <person name="Puechmaille S.J."/>
            <person name="Fedrigo O."/>
            <person name="Jarvis E.D."/>
            <person name="Hiller M."/>
            <person name="Vernes S.C."/>
            <person name="Myers E.W."/>
            <person name="Teeling E.C."/>
        </authorList>
    </citation>
    <scope>NUCLEOTIDE SEQUENCE [LARGE SCALE GENOMIC DNA]</scope>
    <source>
        <strain evidence="9">MRouAeg1</strain>
        <tissue evidence="9">Muscle</tissue>
    </source>
</reference>
<gene>
    <name evidence="9" type="ORF">HJG63_001259</name>
</gene>
<dbReference type="GO" id="GO:0031175">
    <property type="term" value="P:neuron projection development"/>
    <property type="evidence" value="ECO:0007669"/>
    <property type="project" value="TreeGrafter"/>
</dbReference>
<evidence type="ECO:0000256" key="7">
    <source>
        <dbReference type="SAM" id="SignalP"/>
    </source>
</evidence>
<comment type="caution">
    <text evidence="9">The sequence shown here is derived from an EMBL/GenBank/DDBJ whole genome shotgun (WGS) entry which is preliminary data.</text>
</comment>
<evidence type="ECO:0000256" key="4">
    <source>
        <dbReference type="ARBA" id="ARBA00022618"/>
    </source>
</evidence>
<proteinExistence type="inferred from homology"/>
<dbReference type="Proteomes" id="UP000593571">
    <property type="component" value="Unassembled WGS sequence"/>
</dbReference>
<keyword evidence="7" id="KW-0732">Signal</keyword>
<dbReference type="GO" id="GO:0051301">
    <property type="term" value="P:cell division"/>
    <property type="evidence" value="ECO:0007669"/>
    <property type="project" value="UniProtKB-KW"/>
</dbReference>
<dbReference type="InterPro" id="IPR051374">
    <property type="entry name" value="Ataxin-10/CTR86_families"/>
</dbReference>
<dbReference type="SUPFAM" id="SSF48371">
    <property type="entry name" value="ARM repeat"/>
    <property type="match status" value="1"/>
</dbReference>
<evidence type="ECO:0000259" key="8">
    <source>
        <dbReference type="Pfam" id="PF09759"/>
    </source>
</evidence>
<keyword evidence="5" id="KW-0131">Cell cycle</keyword>
<dbReference type="GO" id="GO:0030496">
    <property type="term" value="C:midbody"/>
    <property type="evidence" value="ECO:0007669"/>
    <property type="project" value="UniProtKB-SubCell"/>
</dbReference>
<dbReference type="InterPro" id="IPR016024">
    <property type="entry name" value="ARM-type_fold"/>
</dbReference>
<evidence type="ECO:0000256" key="6">
    <source>
        <dbReference type="ARBA" id="ARBA00045173"/>
    </source>
</evidence>
<dbReference type="InterPro" id="IPR019156">
    <property type="entry name" value="Ataxin-10_domain"/>
</dbReference>